<dbReference type="AlphaFoldDB" id="A0A396IEX3"/>
<protein>
    <recommendedName>
        <fullName evidence="3">Transmembrane protein</fullName>
    </recommendedName>
</protein>
<keyword evidence="1" id="KW-0472">Membrane</keyword>
<keyword evidence="1" id="KW-0812">Transmembrane</keyword>
<evidence type="ECO:0000313" key="2">
    <source>
        <dbReference type="EMBL" id="RHN61367.1"/>
    </source>
</evidence>
<evidence type="ECO:0000256" key="1">
    <source>
        <dbReference type="SAM" id="Phobius"/>
    </source>
</evidence>
<reference evidence="2" key="1">
    <citation type="journal article" date="2018" name="Nat. Plants">
        <title>Whole-genome landscape of Medicago truncatula symbiotic genes.</title>
        <authorList>
            <person name="Pecrix Y."/>
            <person name="Gamas P."/>
            <person name="Carrere S."/>
        </authorList>
    </citation>
    <scope>NUCLEOTIDE SEQUENCE</scope>
    <source>
        <tissue evidence="2">Leaves</tissue>
    </source>
</reference>
<name>A0A396IEX3_MEDTR</name>
<dbReference type="Gramene" id="rna23827">
    <property type="protein sequence ID" value="RHN61367.1"/>
    <property type="gene ID" value="gene23827"/>
</dbReference>
<comment type="caution">
    <text evidence="2">The sequence shown here is derived from an EMBL/GenBank/DDBJ whole genome shotgun (WGS) entry which is preliminary data.</text>
</comment>
<dbReference type="Proteomes" id="UP000265566">
    <property type="component" value="Chromosome 4"/>
</dbReference>
<sequence length="101" mass="12159">MFRTGGGAVFLMFFLFFFLANINFFSDRTMLKFTVGKIKQVVDRKIFSDNNVVCIQTQNLFANCLLENRFCPQTWFQRFRYNNFHFFFLPTKHKLLLLFSN</sequence>
<accession>A0A396IEX3</accession>
<gene>
    <name evidence="2" type="ORF">MtrunA17_Chr4g0035901</name>
</gene>
<keyword evidence="1" id="KW-1133">Transmembrane helix</keyword>
<organism evidence="2">
    <name type="scientific">Medicago truncatula</name>
    <name type="common">Barrel medic</name>
    <name type="synonym">Medicago tribuloides</name>
    <dbReference type="NCBI Taxonomy" id="3880"/>
    <lineage>
        <taxon>Eukaryota</taxon>
        <taxon>Viridiplantae</taxon>
        <taxon>Streptophyta</taxon>
        <taxon>Embryophyta</taxon>
        <taxon>Tracheophyta</taxon>
        <taxon>Spermatophyta</taxon>
        <taxon>Magnoliopsida</taxon>
        <taxon>eudicotyledons</taxon>
        <taxon>Gunneridae</taxon>
        <taxon>Pentapetalae</taxon>
        <taxon>rosids</taxon>
        <taxon>fabids</taxon>
        <taxon>Fabales</taxon>
        <taxon>Fabaceae</taxon>
        <taxon>Papilionoideae</taxon>
        <taxon>50 kb inversion clade</taxon>
        <taxon>NPAAA clade</taxon>
        <taxon>Hologalegina</taxon>
        <taxon>IRL clade</taxon>
        <taxon>Trifolieae</taxon>
        <taxon>Medicago</taxon>
    </lineage>
</organism>
<feature type="transmembrane region" description="Helical" evidence="1">
    <location>
        <begin position="6"/>
        <end position="25"/>
    </location>
</feature>
<proteinExistence type="predicted"/>
<evidence type="ECO:0008006" key="3">
    <source>
        <dbReference type="Google" id="ProtNLM"/>
    </source>
</evidence>
<dbReference type="EMBL" id="PSQE01000004">
    <property type="protein sequence ID" value="RHN61367.1"/>
    <property type="molecule type" value="Genomic_DNA"/>
</dbReference>